<evidence type="ECO:0000313" key="6">
    <source>
        <dbReference type="Proteomes" id="UP001152049"/>
    </source>
</evidence>
<reference evidence="5" key="1">
    <citation type="submission" date="2022-09" db="EMBL/GenBank/DDBJ databases">
        <title>Fusarium specimens isolated from Avocado Roots.</title>
        <authorList>
            <person name="Stajich J."/>
            <person name="Roper C."/>
            <person name="Heimlech-Rivalta G."/>
        </authorList>
    </citation>
    <scope>NUCLEOTIDE SEQUENCE</scope>
    <source>
        <strain evidence="5">CF00136</strain>
    </source>
</reference>
<comment type="caution">
    <text evidence="5">The sequence shown here is derived from an EMBL/GenBank/DDBJ whole genome shotgun (WGS) entry which is preliminary data.</text>
</comment>
<dbReference type="EMBL" id="JAOQAZ010000011">
    <property type="protein sequence ID" value="KAJ4262892.1"/>
    <property type="molecule type" value="Genomic_DNA"/>
</dbReference>
<dbReference type="Pfam" id="PF23239">
    <property type="entry name" value="DUF7069"/>
    <property type="match status" value="1"/>
</dbReference>
<dbReference type="InterPro" id="IPR055497">
    <property type="entry name" value="DUF7069"/>
</dbReference>
<evidence type="ECO:0008006" key="7">
    <source>
        <dbReference type="Google" id="ProtNLM"/>
    </source>
</evidence>
<feature type="domain" description="GPI inositol-deacylase winged helix" evidence="2">
    <location>
        <begin position="172"/>
        <end position="260"/>
    </location>
</feature>
<evidence type="ECO:0000313" key="5">
    <source>
        <dbReference type="EMBL" id="KAJ4262892.1"/>
    </source>
</evidence>
<feature type="domain" description="DUF7069" evidence="3">
    <location>
        <begin position="97"/>
        <end position="160"/>
    </location>
</feature>
<keyword evidence="1" id="KW-0677">Repeat</keyword>
<dbReference type="Pfam" id="PF24883">
    <property type="entry name" value="NPHP3_N"/>
    <property type="match status" value="1"/>
</dbReference>
<evidence type="ECO:0000256" key="1">
    <source>
        <dbReference type="ARBA" id="ARBA00022737"/>
    </source>
</evidence>
<name>A0A9W8S2J9_9HYPO</name>
<proteinExistence type="predicted"/>
<gene>
    <name evidence="5" type="ORF">NW762_006505</name>
</gene>
<protein>
    <recommendedName>
        <fullName evidence="7">NACHT domain-containing protein</fullName>
    </recommendedName>
</protein>
<dbReference type="InterPro" id="IPR056884">
    <property type="entry name" value="NPHP3-like_N"/>
</dbReference>
<evidence type="ECO:0000259" key="2">
    <source>
        <dbReference type="Pfam" id="PF22939"/>
    </source>
</evidence>
<dbReference type="Pfam" id="PF22939">
    <property type="entry name" value="WHD_GPIID"/>
    <property type="match status" value="1"/>
</dbReference>
<dbReference type="InterPro" id="IPR054471">
    <property type="entry name" value="GPIID_WHD"/>
</dbReference>
<evidence type="ECO:0000259" key="3">
    <source>
        <dbReference type="Pfam" id="PF23239"/>
    </source>
</evidence>
<organism evidence="5 6">
    <name type="scientific">Fusarium torreyae</name>
    <dbReference type="NCBI Taxonomy" id="1237075"/>
    <lineage>
        <taxon>Eukaryota</taxon>
        <taxon>Fungi</taxon>
        <taxon>Dikarya</taxon>
        <taxon>Ascomycota</taxon>
        <taxon>Pezizomycotina</taxon>
        <taxon>Sordariomycetes</taxon>
        <taxon>Hypocreomycetidae</taxon>
        <taxon>Hypocreales</taxon>
        <taxon>Nectriaceae</taxon>
        <taxon>Fusarium</taxon>
    </lineage>
</organism>
<keyword evidence="6" id="KW-1185">Reference proteome</keyword>
<sequence length="368" mass="42790">MVYSTRSLWEIVRNAVGDPQAGSITFILDALDECAEHEFQNLVENVENQFRDNKSRPSKLKYLMTCRPYHQILSKFHRLLSVFPNVHIPGENESEKISQEVNHVIKYRVKQLRMKDQFKNYLEETLQGITHRTYLWVYLVFEYLESEVFKKTLKGLKSTIETLPRTVNEAYERILNKAGDDQAVQRILHIILAATRPLTLAEMSIALSIDYNLKSLTDLDMEDDHDFRQSLRFQCGLFVSIYQGSIYLLHQTAREFLLADLMPPTDIPSELRWHRSITLREAHATFSQICVLFFNYHESDHKQMPLNIPNGSNGFFTYSATYWAAHFYEANFEKDAAIVPFALNVCKMGLWKRFGPRGVARCCNSVIS</sequence>
<feature type="domain" description="Nephrocystin 3-like N-terminal" evidence="4">
    <location>
        <begin position="5"/>
        <end position="67"/>
    </location>
</feature>
<dbReference type="Proteomes" id="UP001152049">
    <property type="component" value="Unassembled WGS sequence"/>
</dbReference>
<accession>A0A9W8S2J9</accession>
<dbReference type="AlphaFoldDB" id="A0A9W8S2J9"/>
<evidence type="ECO:0000259" key="4">
    <source>
        <dbReference type="Pfam" id="PF24883"/>
    </source>
</evidence>
<dbReference type="OrthoDB" id="163438at2759"/>
<dbReference type="PANTHER" id="PTHR10039">
    <property type="entry name" value="AMELOGENIN"/>
    <property type="match status" value="1"/>
</dbReference>
<dbReference type="PANTHER" id="PTHR10039:SF14">
    <property type="entry name" value="NACHT DOMAIN-CONTAINING PROTEIN"/>
    <property type="match status" value="1"/>
</dbReference>